<accession>A0A0F9PTJ1</accession>
<comment type="caution">
    <text evidence="1">The sequence shown here is derived from an EMBL/GenBank/DDBJ whole genome shotgun (WGS) entry which is preliminary data.</text>
</comment>
<dbReference type="EMBL" id="LAZR01004929">
    <property type="protein sequence ID" value="KKN04366.1"/>
    <property type="molecule type" value="Genomic_DNA"/>
</dbReference>
<sequence>MDTEKHNGWTNYATWRVALEVFDGYEHDEDYDLTAEYLQDYAETLILGESTADGFAYDYAYAFLSDVNWHEIAKSINEK</sequence>
<dbReference type="AlphaFoldDB" id="A0A0F9PTJ1"/>
<protein>
    <submittedName>
        <fullName evidence="1">Uncharacterized protein</fullName>
    </submittedName>
</protein>
<name>A0A0F9PTJ1_9ZZZZ</name>
<evidence type="ECO:0000313" key="1">
    <source>
        <dbReference type="EMBL" id="KKN04366.1"/>
    </source>
</evidence>
<reference evidence="1" key="1">
    <citation type="journal article" date="2015" name="Nature">
        <title>Complex archaea that bridge the gap between prokaryotes and eukaryotes.</title>
        <authorList>
            <person name="Spang A."/>
            <person name="Saw J.H."/>
            <person name="Jorgensen S.L."/>
            <person name="Zaremba-Niedzwiedzka K."/>
            <person name="Martijn J."/>
            <person name="Lind A.E."/>
            <person name="van Eijk R."/>
            <person name="Schleper C."/>
            <person name="Guy L."/>
            <person name="Ettema T.J."/>
        </authorList>
    </citation>
    <scope>NUCLEOTIDE SEQUENCE</scope>
</reference>
<proteinExistence type="predicted"/>
<organism evidence="1">
    <name type="scientific">marine sediment metagenome</name>
    <dbReference type="NCBI Taxonomy" id="412755"/>
    <lineage>
        <taxon>unclassified sequences</taxon>
        <taxon>metagenomes</taxon>
        <taxon>ecological metagenomes</taxon>
    </lineage>
</organism>
<gene>
    <name evidence="1" type="ORF">LCGC14_1098130</name>
</gene>